<dbReference type="Proteomes" id="UP001589775">
    <property type="component" value="Unassembled WGS sequence"/>
</dbReference>
<organism evidence="1 2">
    <name type="scientific">Rhodopseudomonas telluris</name>
    <dbReference type="NCBI Taxonomy" id="644215"/>
    <lineage>
        <taxon>Bacteria</taxon>
        <taxon>Pseudomonadati</taxon>
        <taxon>Pseudomonadota</taxon>
        <taxon>Alphaproteobacteria</taxon>
        <taxon>Hyphomicrobiales</taxon>
        <taxon>Nitrobacteraceae</taxon>
        <taxon>Rhodopseudomonas</taxon>
    </lineage>
</organism>
<evidence type="ECO:0000313" key="2">
    <source>
        <dbReference type="Proteomes" id="UP001589775"/>
    </source>
</evidence>
<evidence type="ECO:0008006" key="3">
    <source>
        <dbReference type="Google" id="ProtNLM"/>
    </source>
</evidence>
<proteinExistence type="predicted"/>
<dbReference type="InterPro" id="IPR011856">
    <property type="entry name" value="tRNA_endonuc-like_dom_sf"/>
</dbReference>
<dbReference type="EMBL" id="JBHLWM010000008">
    <property type="protein sequence ID" value="MFC0243258.1"/>
    <property type="molecule type" value="Genomic_DNA"/>
</dbReference>
<reference evidence="1 2" key="1">
    <citation type="submission" date="2024-09" db="EMBL/GenBank/DDBJ databases">
        <authorList>
            <person name="Sun Q."/>
            <person name="Mori K."/>
        </authorList>
    </citation>
    <scope>NUCLEOTIDE SEQUENCE [LARGE SCALE GENOMIC DNA]</scope>
    <source>
        <strain evidence="1 2">KCTC 23279</strain>
    </source>
</reference>
<dbReference type="Gene3D" id="3.40.1350.10">
    <property type="match status" value="1"/>
</dbReference>
<sequence length="194" mass="21888">MNPLLNREITYESSLERDLAYILLAHPHVADVQEQVPVDYDDKGITRKHTVDLVATLKNGTKTAFFVKPMKRVNSSGIEETVDLIREQAPERFADNYEIRTGEHITRVRAENARLIHRARRTRCEEDIAIIAKVTTTLRGAVTIQTLLAASLNNGNGFYAVVCLIDDRILDHVGHGLITYSSLVKPHRPPQEHS</sequence>
<comment type="caution">
    <text evidence="1">The sequence shown here is derived from an EMBL/GenBank/DDBJ whole genome shotgun (WGS) entry which is preliminary data.</text>
</comment>
<evidence type="ECO:0000313" key="1">
    <source>
        <dbReference type="EMBL" id="MFC0243258.1"/>
    </source>
</evidence>
<keyword evidence="2" id="KW-1185">Reference proteome</keyword>
<name>A0ABV6EYL5_9BRAD</name>
<dbReference type="RefSeq" id="WP_378391984.1">
    <property type="nucleotide sequence ID" value="NZ_JBHLWM010000008.1"/>
</dbReference>
<protein>
    <recommendedName>
        <fullName evidence="3">TnsA endonuclease N-terminal domain-containing protein</fullName>
    </recommendedName>
</protein>
<gene>
    <name evidence="1" type="ORF">ACFFJ6_22425</name>
</gene>
<accession>A0ABV6EYL5</accession>